<keyword evidence="5 8" id="KW-1133">Transmembrane helix</keyword>
<evidence type="ECO:0000256" key="5">
    <source>
        <dbReference type="ARBA" id="ARBA00022989"/>
    </source>
</evidence>
<feature type="transmembrane region" description="Helical" evidence="8">
    <location>
        <begin position="354"/>
        <end position="373"/>
    </location>
</feature>
<evidence type="ECO:0000256" key="4">
    <source>
        <dbReference type="ARBA" id="ARBA00022692"/>
    </source>
</evidence>
<dbReference type="InterPro" id="IPR026030">
    <property type="entry name" value="Pur-cyt_permease_Fcy2/21/22"/>
</dbReference>
<evidence type="ECO:0000256" key="6">
    <source>
        <dbReference type="ARBA" id="ARBA00023136"/>
    </source>
</evidence>
<dbReference type="AlphaFoldDB" id="A0A918CWB1"/>
<dbReference type="RefSeq" id="WP_189267918.1">
    <property type="nucleotide sequence ID" value="NZ_BMML01000025.1"/>
</dbReference>
<keyword evidence="10" id="KW-1185">Reference proteome</keyword>
<dbReference type="PIRSF" id="PIRSF002744">
    <property type="entry name" value="Pur-cyt_permease"/>
    <property type="match status" value="1"/>
</dbReference>
<keyword evidence="6 7" id="KW-0472">Membrane</keyword>
<reference evidence="9" key="2">
    <citation type="submission" date="2020-09" db="EMBL/GenBank/DDBJ databases">
        <authorList>
            <person name="Sun Q."/>
            <person name="Zhou Y."/>
        </authorList>
    </citation>
    <scope>NUCLEOTIDE SEQUENCE</scope>
    <source>
        <strain evidence="9">CGMCC 4.7110</strain>
    </source>
</reference>
<organism evidence="9 10">
    <name type="scientific">Streptomyces fuscichromogenes</name>
    <dbReference type="NCBI Taxonomy" id="1324013"/>
    <lineage>
        <taxon>Bacteria</taxon>
        <taxon>Bacillati</taxon>
        <taxon>Actinomycetota</taxon>
        <taxon>Actinomycetes</taxon>
        <taxon>Kitasatosporales</taxon>
        <taxon>Streptomycetaceae</taxon>
        <taxon>Streptomyces</taxon>
    </lineage>
</organism>
<evidence type="ECO:0000313" key="9">
    <source>
        <dbReference type="EMBL" id="GGN37075.1"/>
    </source>
</evidence>
<dbReference type="Pfam" id="PF02133">
    <property type="entry name" value="Transp_cyt_pur"/>
    <property type="match status" value="1"/>
</dbReference>
<comment type="subcellular location">
    <subcellularLocation>
        <location evidence="1">Membrane</location>
        <topology evidence="1">Multi-pass membrane protein</topology>
    </subcellularLocation>
</comment>
<keyword evidence="3 7" id="KW-0813">Transport</keyword>
<feature type="transmembrane region" description="Helical" evidence="8">
    <location>
        <begin position="106"/>
        <end position="130"/>
    </location>
</feature>
<dbReference type="Gene3D" id="1.10.4160.10">
    <property type="entry name" value="Hydantoin permease"/>
    <property type="match status" value="1"/>
</dbReference>
<name>A0A918CWB1_9ACTN</name>
<dbReference type="PANTHER" id="PTHR31806">
    <property type="entry name" value="PURINE-CYTOSINE PERMEASE FCY2-RELATED"/>
    <property type="match status" value="1"/>
</dbReference>
<reference evidence="9" key="1">
    <citation type="journal article" date="2014" name="Int. J. Syst. Evol. Microbiol.">
        <title>Complete genome sequence of Corynebacterium casei LMG S-19264T (=DSM 44701T), isolated from a smear-ripened cheese.</title>
        <authorList>
            <consortium name="US DOE Joint Genome Institute (JGI-PGF)"/>
            <person name="Walter F."/>
            <person name="Albersmeier A."/>
            <person name="Kalinowski J."/>
            <person name="Ruckert C."/>
        </authorList>
    </citation>
    <scope>NUCLEOTIDE SEQUENCE</scope>
    <source>
        <strain evidence="9">CGMCC 4.7110</strain>
    </source>
</reference>
<feature type="transmembrane region" description="Helical" evidence="8">
    <location>
        <begin position="210"/>
        <end position="229"/>
    </location>
</feature>
<evidence type="ECO:0000256" key="3">
    <source>
        <dbReference type="ARBA" id="ARBA00022448"/>
    </source>
</evidence>
<feature type="transmembrane region" description="Helical" evidence="8">
    <location>
        <begin position="172"/>
        <end position="190"/>
    </location>
</feature>
<feature type="transmembrane region" description="Helical" evidence="8">
    <location>
        <begin position="424"/>
        <end position="446"/>
    </location>
</feature>
<dbReference type="Proteomes" id="UP000653411">
    <property type="component" value="Unassembled WGS sequence"/>
</dbReference>
<dbReference type="GO" id="GO:0022857">
    <property type="term" value="F:transmembrane transporter activity"/>
    <property type="evidence" value="ECO:0007669"/>
    <property type="project" value="InterPro"/>
</dbReference>
<evidence type="ECO:0000256" key="8">
    <source>
        <dbReference type="SAM" id="Phobius"/>
    </source>
</evidence>
<keyword evidence="4 8" id="KW-0812">Transmembrane</keyword>
<dbReference type="PANTHER" id="PTHR31806:SF1">
    <property type="entry name" value="PURINE-CYTOSINE PERMEASE FCY2-RELATED"/>
    <property type="match status" value="1"/>
</dbReference>
<evidence type="ECO:0000256" key="2">
    <source>
        <dbReference type="ARBA" id="ARBA00008974"/>
    </source>
</evidence>
<feature type="transmembrane region" description="Helical" evidence="8">
    <location>
        <begin position="289"/>
        <end position="311"/>
    </location>
</feature>
<feature type="transmembrane region" description="Helical" evidence="8">
    <location>
        <begin position="64"/>
        <end position="85"/>
    </location>
</feature>
<dbReference type="EMBL" id="BMML01000025">
    <property type="protein sequence ID" value="GGN37075.1"/>
    <property type="molecule type" value="Genomic_DNA"/>
</dbReference>
<evidence type="ECO:0000256" key="1">
    <source>
        <dbReference type="ARBA" id="ARBA00004141"/>
    </source>
</evidence>
<gene>
    <name evidence="9" type="ORF">GCM10011578_080980</name>
</gene>
<evidence type="ECO:0000256" key="7">
    <source>
        <dbReference type="PIRNR" id="PIRNR002744"/>
    </source>
</evidence>
<dbReference type="InterPro" id="IPR001248">
    <property type="entry name" value="Pur-cyt_permease"/>
</dbReference>
<evidence type="ECO:0000313" key="10">
    <source>
        <dbReference type="Proteomes" id="UP000653411"/>
    </source>
</evidence>
<feature type="transmembrane region" description="Helical" evidence="8">
    <location>
        <begin position="142"/>
        <end position="163"/>
    </location>
</feature>
<accession>A0A918CWB1</accession>
<feature type="transmembrane region" description="Helical" evidence="8">
    <location>
        <begin position="249"/>
        <end position="269"/>
    </location>
</feature>
<protein>
    <submittedName>
        <fullName evidence="9">Cytosine permease</fullName>
    </submittedName>
</protein>
<comment type="similarity">
    <text evidence="2 7">Belongs to the purine-cytosine permease (2.A.39) family.</text>
</comment>
<dbReference type="GO" id="GO:0005886">
    <property type="term" value="C:plasma membrane"/>
    <property type="evidence" value="ECO:0007669"/>
    <property type="project" value="TreeGrafter"/>
</dbReference>
<feature type="transmembrane region" description="Helical" evidence="8">
    <location>
        <begin position="323"/>
        <end position="342"/>
    </location>
</feature>
<feature type="transmembrane region" description="Helical" evidence="8">
    <location>
        <begin position="38"/>
        <end position="58"/>
    </location>
</feature>
<feature type="transmembrane region" description="Helical" evidence="8">
    <location>
        <begin position="393"/>
        <end position="412"/>
    </location>
</feature>
<proteinExistence type="inferred from homology"/>
<sequence length="475" mass="50462">MSHDASAPVYGSAVTKVEPFGVDHIPDNERHGKPSSQFFVWFAAGLNFPIILLGFSAAWFGLSFVTAATAIVIGAAVGSLLMAVMSRMGVRLGVPQQIQARGPLGFFGNFLPVAYINVFAGIGWAAVTVILGGKAFAELTHLPFWLCAGLLTAIQLVVAIYGYNMINYLQRVLTYVLTPLFLLITVVAVVRGGSFFHADPHASGYIGSTGGWITFGGWFLSFLVAWAPFASDYSRYLPDTPEVVSRTAWYTGLGNFVTICWLGVLGVIVGGSATSSDSITALHQLAGPFAVPALLAVGLSALAQNFLNVYGGAISVQTLKIPVSRAQAVTVICLLAYAISLWGESGTEAKFKVFLNLTAYFIAPFAAVLLLDFYLGGRSDPSRIAELYDRRRVLDWGFVAWAGGVAASVPFWQSSFYTGPFSKAFPGAGDLSMFVAAGAGAVLYLLTYRLRPLWVREGVTPAEAGAQSPTAVTGA</sequence>
<comment type="caution">
    <text evidence="9">The sequence shown here is derived from an EMBL/GenBank/DDBJ whole genome shotgun (WGS) entry which is preliminary data.</text>
</comment>